<feature type="compositionally biased region" description="Pro residues" evidence="1">
    <location>
        <begin position="1202"/>
        <end position="1212"/>
    </location>
</feature>
<keyword evidence="2" id="KW-1133">Transmembrane helix</keyword>
<accession>A0A9P4HT35</accession>
<evidence type="ECO:0008006" key="6">
    <source>
        <dbReference type="Google" id="ProtNLM"/>
    </source>
</evidence>
<feature type="region of interest" description="Disordered" evidence="1">
    <location>
        <begin position="712"/>
        <end position="746"/>
    </location>
</feature>
<dbReference type="OrthoDB" id="205993at2759"/>
<feature type="signal peptide" evidence="3">
    <location>
        <begin position="1"/>
        <end position="25"/>
    </location>
</feature>
<feature type="region of interest" description="Disordered" evidence="1">
    <location>
        <begin position="569"/>
        <end position="695"/>
    </location>
</feature>
<organism evidence="4 5">
    <name type="scientific">Saccharata proteae CBS 121410</name>
    <dbReference type="NCBI Taxonomy" id="1314787"/>
    <lineage>
        <taxon>Eukaryota</taxon>
        <taxon>Fungi</taxon>
        <taxon>Dikarya</taxon>
        <taxon>Ascomycota</taxon>
        <taxon>Pezizomycotina</taxon>
        <taxon>Dothideomycetes</taxon>
        <taxon>Dothideomycetes incertae sedis</taxon>
        <taxon>Botryosphaeriales</taxon>
        <taxon>Saccharataceae</taxon>
        <taxon>Saccharata</taxon>
    </lineage>
</organism>
<feature type="region of interest" description="Disordered" evidence="1">
    <location>
        <begin position="878"/>
        <end position="1010"/>
    </location>
</feature>
<keyword evidence="2" id="KW-0812">Transmembrane</keyword>
<feature type="compositionally biased region" description="Low complexity" evidence="1">
    <location>
        <begin position="937"/>
        <end position="956"/>
    </location>
</feature>
<feature type="compositionally biased region" description="Polar residues" evidence="1">
    <location>
        <begin position="730"/>
        <end position="746"/>
    </location>
</feature>
<feature type="compositionally biased region" description="Low complexity" evidence="1">
    <location>
        <begin position="638"/>
        <end position="649"/>
    </location>
</feature>
<dbReference type="EMBL" id="ML978727">
    <property type="protein sequence ID" value="KAF2085931.1"/>
    <property type="molecule type" value="Genomic_DNA"/>
</dbReference>
<feature type="compositionally biased region" description="Polar residues" evidence="1">
    <location>
        <begin position="1217"/>
        <end position="1235"/>
    </location>
</feature>
<gene>
    <name evidence="4" type="ORF">K490DRAFT_58264</name>
</gene>
<feature type="region of interest" description="Disordered" evidence="1">
    <location>
        <begin position="1024"/>
        <end position="1250"/>
    </location>
</feature>
<evidence type="ECO:0000256" key="3">
    <source>
        <dbReference type="SAM" id="SignalP"/>
    </source>
</evidence>
<evidence type="ECO:0000256" key="1">
    <source>
        <dbReference type="SAM" id="MobiDB-lite"/>
    </source>
</evidence>
<dbReference type="InterPro" id="IPR015915">
    <property type="entry name" value="Kelch-typ_b-propeller"/>
</dbReference>
<feature type="compositionally biased region" description="Basic and acidic residues" evidence="1">
    <location>
        <begin position="1182"/>
        <end position="1193"/>
    </location>
</feature>
<feature type="region of interest" description="Disordered" evidence="1">
    <location>
        <begin position="769"/>
        <end position="803"/>
    </location>
</feature>
<evidence type="ECO:0000313" key="5">
    <source>
        <dbReference type="Proteomes" id="UP000799776"/>
    </source>
</evidence>
<keyword evidence="5" id="KW-1185">Reference proteome</keyword>
<reference evidence="4" key="1">
    <citation type="journal article" date="2020" name="Stud. Mycol.">
        <title>101 Dothideomycetes genomes: a test case for predicting lifestyles and emergence of pathogens.</title>
        <authorList>
            <person name="Haridas S."/>
            <person name="Albert R."/>
            <person name="Binder M."/>
            <person name="Bloem J."/>
            <person name="Labutti K."/>
            <person name="Salamov A."/>
            <person name="Andreopoulos B."/>
            <person name="Baker S."/>
            <person name="Barry K."/>
            <person name="Bills G."/>
            <person name="Bluhm B."/>
            <person name="Cannon C."/>
            <person name="Castanera R."/>
            <person name="Culley D."/>
            <person name="Daum C."/>
            <person name="Ezra D."/>
            <person name="Gonzalez J."/>
            <person name="Henrissat B."/>
            <person name="Kuo A."/>
            <person name="Liang C."/>
            <person name="Lipzen A."/>
            <person name="Lutzoni F."/>
            <person name="Magnuson J."/>
            <person name="Mondo S."/>
            <person name="Nolan M."/>
            <person name="Ohm R."/>
            <person name="Pangilinan J."/>
            <person name="Park H.-J."/>
            <person name="Ramirez L."/>
            <person name="Alfaro M."/>
            <person name="Sun H."/>
            <person name="Tritt A."/>
            <person name="Yoshinaga Y."/>
            <person name="Zwiers L.-H."/>
            <person name="Turgeon B."/>
            <person name="Goodwin S."/>
            <person name="Spatafora J."/>
            <person name="Crous P."/>
            <person name="Grigoriev I."/>
        </authorList>
    </citation>
    <scope>NUCLEOTIDE SEQUENCE</scope>
    <source>
        <strain evidence="4">CBS 121410</strain>
    </source>
</reference>
<dbReference type="AlphaFoldDB" id="A0A9P4HT35"/>
<keyword evidence="3" id="KW-0732">Signal</keyword>
<dbReference type="SUPFAM" id="SSF50965">
    <property type="entry name" value="Galactose oxidase, central domain"/>
    <property type="match status" value="1"/>
</dbReference>
<feature type="compositionally biased region" description="Polar residues" evidence="1">
    <location>
        <begin position="927"/>
        <end position="936"/>
    </location>
</feature>
<feature type="compositionally biased region" description="Basic and acidic residues" evidence="1">
    <location>
        <begin position="1032"/>
        <end position="1042"/>
    </location>
</feature>
<dbReference type="InterPro" id="IPR011043">
    <property type="entry name" value="Gal_Oxase/kelch_b-propeller"/>
</dbReference>
<feature type="compositionally biased region" description="Polar residues" evidence="1">
    <location>
        <begin position="1168"/>
        <end position="1180"/>
    </location>
</feature>
<dbReference type="Proteomes" id="UP000799776">
    <property type="component" value="Unassembled WGS sequence"/>
</dbReference>
<protein>
    <recommendedName>
        <fullName evidence="6">Galactose oxidase</fullName>
    </recommendedName>
</protein>
<feature type="compositionally biased region" description="Basic and acidic residues" evidence="1">
    <location>
        <begin position="1236"/>
        <end position="1250"/>
    </location>
</feature>
<feature type="compositionally biased region" description="Low complexity" evidence="1">
    <location>
        <begin position="1144"/>
        <end position="1156"/>
    </location>
</feature>
<evidence type="ECO:0000256" key="2">
    <source>
        <dbReference type="SAM" id="Phobius"/>
    </source>
</evidence>
<feature type="transmembrane region" description="Helical" evidence="2">
    <location>
        <begin position="453"/>
        <end position="475"/>
    </location>
</feature>
<evidence type="ECO:0000313" key="4">
    <source>
        <dbReference type="EMBL" id="KAF2085931.1"/>
    </source>
</evidence>
<dbReference type="Gene3D" id="2.120.10.80">
    <property type="entry name" value="Kelch-type beta propeller"/>
    <property type="match status" value="1"/>
</dbReference>
<comment type="caution">
    <text evidence="4">The sequence shown here is derived from an EMBL/GenBank/DDBJ whole genome shotgun (WGS) entry which is preliminary data.</text>
</comment>
<feature type="chain" id="PRO_5040342472" description="Galactose oxidase" evidence="3">
    <location>
        <begin position="26"/>
        <end position="1250"/>
    </location>
</feature>
<keyword evidence="2" id="KW-0472">Membrane</keyword>
<sequence length="1250" mass="133611">MAKPRLLELPVTALLLLLAAHHASAQLPYVPTRIYQSSQDADLVYVFDPSATSQNQSQFLSLNVSQSLDPNNLPYTTLYPSLPFTPAESAVPYVPVIDSNGDLFVYAGSCGTEVQEAGIWRFRAEKNSLNGNGTWTKEEVSEDQDGDQSVLLGPNFLTTGISFASTLPANQSDMYIFAGMCPTANATQDTWQSAASYSNAMLQLGPNSSLKNASYVLDIAPTRGPPIAEAGFSLTALPATYSNKSDGTVDQQQNYVLLGGHTANAFINMSQAALYSLPQETWTFPPVDQPTSGHTGLYRRDTSEVEPRSGHTAVLTPDGSQIIVLGGWIGDVDTPADPQLAILNVGEGYGGDGLWSWSIPTTSGSGLTDGAGIYGHGATILSGGVMMVSGGFSIPATSSKSKLRTRATATLNTHNYFFNITSGSWLSEYSPASAATSSADSSGSSTLSSSSKVGLGVGLGIAGVAILSMTGFYFWHKYQVMKRRNSRQSELRALAMNARAFHTDDGHDGLEGRGDLFATDDMMGRELSTDTNGPWYNDGHRGWRSQRGHEAERTGLLVEIPSPTRGLRRSLLTRAPYPAPPLARYDEQRMNRGSGDIHVIEERDEEDSQPRSTPGSPPPEMTERRRSSRRFSIVSAAPTLDPFTDPDPLGSHPIIIQEDPPERENRVHFPTSLGNAPGKQPAVTPGSPSAAQARAADFRSWAPDYLLAISNASSSRSGRSSPDKSDRTDSNLSDRSARSNLSSRSGAASIARTLSTRSAALLNAFTGATQSQQTLPSNLPLPSPIRLDTTNTEGPPTGDADSFTTARTSFAQLQAEGEALLGGRPDDAADIPTADAHAVTHAASSDSLNLSSPIDNHFATRDRSRSWLGSVRHAIARRTTTTDAHHGHARTRSLTTSGINTAAGVATDPSPSPTHRTNPFSHRRSGSHSPNQLLSFANSNTATPPSPPRRAASDASFWSSKRGSRAWTDDTLPPSPWRDRQREAAEEDWGGRESSPQAEDEGEWDVEAASQNRVVQVMFTVPRQRLRVVNADSREGLREGGERSSSGGTEKGRLDRLARTASPEPLIDLDRGVGEPIPVEVRRTSSASRPKPAASLSLTNVPLLSPPPARVRTPVPSATLLSKKESRGKGKGNGKANPDDQAEPTTTTASPSFPSTINIDANAHAHSKTPTDNNTVNAANDETEKGKENTHDDADADDTPQSPTPARLPPPRLDTAATPSLSTPDRRLNNASPSSVKDRIREFEMRAGGT</sequence>
<name>A0A9P4HT35_9PEZI</name>
<proteinExistence type="predicted"/>